<gene>
    <name evidence="10" type="ORF">GLRG_10822</name>
</gene>
<keyword evidence="5 8" id="KW-1133">Transmembrane helix</keyword>
<feature type="compositionally biased region" description="Polar residues" evidence="7">
    <location>
        <begin position="1"/>
        <end position="10"/>
    </location>
</feature>
<name>E3QYK5_COLGM</name>
<dbReference type="Pfam" id="PF07690">
    <property type="entry name" value="MFS_1"/>
    <property type="match status" value="1"/>
</dbReference>
<feature type="domain" description="Major facilitator superfamily (MFS) profile" evidence="9">
    <location>
        <begin position="40"/>
        <end position="532"/>
    </location>
</feature>
<dbReference type="eggNOG" id="KOG0254">
    <property type="taxonomic scope" value="Eukaryota"/>
</dbReference>
<protein>
    <submittedName>
        <fullName evidence="10">Major facilitator superfamily transporter</fullName>
    </submittedName>
</protein>
<dbReference type="GeneID" id="24416187"/>
<feature type="transmembrane region" description="Helical" evidence="8">
    <location>
        <begin position="434"/>
        <end position="457"/>
    </location>
</feature>
<dbReference type="InterPro" id="IPR036259">
    <property type="entry name" value="MFS_trans_sf"/>
</dbReference>
<reference evidence="11" key="1">
    <citation type="journal article" date="2012" name="Nat. Genet.">
        <title>Lifestyle transitions in plant pathogenic Colletotrichum fungi deciphered by genome and transcriptome analyses.</title>
        <authorList>
            <person name="O'Connell R.J."/>
            <person name="Thon M.R."/>
            <person name="Hacquard S."/>
            <person name="Amyotte S.G."/>
            <person name="Kleemann J."/>
            <person name="Torres M.F."/>
            <person name="Damm U."/>
            <person name="Buiate E.A."/>
            <person name="Epstein L."/>
            <person name="Alkan N."/>
            <person name="Altmueller J."/>
            <person name="Alvarado-Balderrama L."/>
            <person name="Bauser C.A."/>
            <person name="Becker C."/>
            <person name="Birren B.W."/>
            <person name="Chen Z."/>
            <person name="Choi J."/>
            <person name="Crouch J.A."/>
            <person name="Duvick J.P."/>
            <person name="Farman M.A."/>
            <person name="Gan P."/>
            <person name="Heiman D."/>
            <person name="Henrissat B."/>
            <person name="Howard R.J."/>
            <person name="Kabbage M."/>
            <person name="Koch C."/>
            <person name="Kracher B."/>
            <person name="Kubo Y."/>
            <person name="Law A.D."/>
            <person name="Lebrun M.-H."/>
            <person name="Lee Y.-H."/>
            <person name="Miyara I."/>
            <person name="Moore N."/>
            <person name="Neumann U."/>
            <person name="Nordstroem K."/>
            <person name="Panaccione D.G."/>
            <person name="Panstruga R."/>
            <person name="Place M."/>
            <person name="Proctor R.H."/>
            <person name="Prusky D."/>
            <person name="Rech G."/>
            <person name="Reinhardt R."/>
            <person name="Rollins J.A."/>
            <person name="Rounsley S."/>
            <person name="Schardl C.L."/>
            <person name="Schwartz D.C."/>
            <person name="Shenoy N."/>
            <person name="Shirasu K."/>
            <person name="Sikhakolli U.R."/>
            <person name="Stueber K."/>
            <person name="Sukno S.A."/>
            <person name="Sweigard J.A."/>
            <person name="Takano Y."/>
            <person name="Takahara H."/>
            <person name="Trail F."/>
            <person name="van der Does H.C."/>
            <person name="Voll L.M."/>
            <person name="Will I."/>
            <person name="Young S."/>
            <person name="Zeng Q."/>
            <person name="Zhang J."/>
            <person name="Zhou S."/>
            <person name="Dickman M.B."/>
            <person name="Schulze-Lefert P."/>
            <person name="Ver Loren van Themaat E."/>
            <person name="Ma L.-J."/>
            <person name="Vaillancourt L.J."/>
        </authorList>
    </citation>
    <scope>NUCLEOTIDE SEQUENCE [LARGE SCALE GENOMIC DNA]</scope>
    <source>
        <strain evidence="11">M1.001 / M2 / FGSC 10212</strain>
    </source>
</reference>
<dbReference type="SUPFAM" id="SSF103473">
    <property type="entry name" value="MFS general substrate transporter"/>
    <property type="match status" value="1"/>
</dbReference>
<dbReference type="InterPro" id="IPR020846">
    <property type="entry name" value="MFS_dom"/>
</dbReference>
<dbReference type="HOGENOM" id="CLU_000960_22_1_1"/>
<evidence type="ECO:0000256" key="7">
    <source>
        <dbReference type="SAM" id="MobiDB-lite"/>
    </source>
</evidence>
<comment type="similarity">
    <text evidence="2">Belongs to the major facilitator superfamily. TCR/Tet family.</text>
</comment>
<feature type="transmembrane region" description="Helical" evidence="8">
    <location>
        <begin position="307"/>
        <end position="330"/>
    </location>
</feature>
<keyword evidence="3" id="KW-0813">Transport</keyword>
<feature type="transmembrane region" description="Helical" evidence="8">
    <location>
        <begin position="511"/>
        <end position="528"/>
    </location>
</feature>
<keyword evidence="11" id="KW-1185">Reference proteome</keyword>
<evidence type="ECO:0000256" key="8">
    <source>
        <dbReference type="SAM" id="Phobius"/>
    </source>
</evidence>
<feature type="transmembrane region" description="Helical" evidence="8">
    <location>
        <begin position="233"/>
        <end position="259"/>
    </location>
</feature>
<evidence type="ECO:0000313" key="11">
    <source>
        <dbReference type="Proteomes" id="UP000008782"/>
    </source>
</evidence>
<feature type="transmembrane region" description="Helical" evidence="8">
    <location>
        <begin position="265"/>
        <end position="286"/>
    </location>
</feature>
<evidence type="ECO:0000313" key="10">
    <source>
        <dbReference type="EMBL" id="EFQ35943.1"/>
    </source>
</evidence>
<evidence type="ECO:0000256" key="2">
    <source>
        <dbReference type="ARBA" id="ARBA00007520"/>
    </source>
</evidence>
<feature type="transmembrane region" description="Helical" evidence="8">
    <location>
        <begin position="104"/>
        <end position="124"/>
    </location>
</feature>
<feature type="transmembrane region" description="Helical" evidence="8">
    <location>
        <begin position="396"/>
        <end position="413"/>
    </location>
</feature>
<dbReference type="PROSITE" id="PS50850">
    <property type="entry name" value="MFS"/>
    <property type="match status" value="1"/>
</dbReference>
<feature type="transmembrane region" description="Helical" evidence="8">
    <location>
        <begin position="163"/>
        <end position="186"/>
    </location>
</feature>
<proteinExistence type="inferred from homology"/>
<comment type="subcellular location">
    <subcellularLocation>
        <location evidence="1">Membrane</location>
        <topology evidence="1">Multi-pass membrane protein</topology>
    </subcellularLocation>
</comment>
<feature type="region of interest" description="Disordered" evidence="7">
    <location>
        <begin position="1"/>
        <end position="27"/>
    </location>
</feature>
<dbReference type="OrthoDB" id="10021397at2759"/>
<dbReference type="Proteomes" id="UP000008782">
    <property type="component" value="Unassembled WGS sequence"/>
</dbReference>
<dbReference type="Gene3D" id="1.20.1720.10">
    <property type="entry name" value="Multidrug resistance protein D"/>
    <property type="match status" value="1"/>
</dbReference>
<evidence type="ECO:0000256" key="1">
    <source>
        <dbReference type="ARBA" id="ARBA00004141"/>
    </source>
</evidence>
<dbReference type="VEuPathDB" id="FungiDB:GLRG_10822"/>
<feature type="transmembrane region" description="Helical" evidence="8">
    <location>
        <begin position="342"/>
        <end position="362"/>
    </location>
</feature>
<dbReference type="PANTHER" id="PTHR23501:SF12">
    <property type="entry name" value="MAJOR FACILITATOR SUPERFAMILY (MFS) PROFILE DOMAIN-CONTAINING PROTEIN-RELATED"/>
    <property type="match status" value="1"/>
</dbReference>
<dbReference type="GO" id="GO:0022857">
    <property type="term" value="F:transmembrane transporter activity"/>
    <property type="evidence" value="ECO:0007669"/>
    <property type="project" value="InterPro"/>
</dbReference>
<evidence type="ECO:0000259" key="9">
    <source>
        <dbReference type="PROSITE" id="PS50850"/>
    </source>
</evidence>
<evidence type="ECO:0000256" key="5">
    <source>
        <dbReference type="ARBA" id="ARBA00022989"/>
    </source>
</evidence>
<evidence type="ECO:0000256" key="3">
    <source>
        <dbReference type="ARBA" id="ARBA00022448"/>
    </source>
</evidence>
<feature type="transmembrane region" description="Helical" evidence="8">
    <location>
        <begin position="192"/>
        <end position="212"/>
    </location>
</feature>
<keyword evidence="6 8" id="KW-0472">Membrane</keyword>
<dbReference type="GO" id="GO:0005886">
    <property type="term" value="C:plasma membrane"/>
    <property type="evidence" value="ECO:0007669"/>
    <property type="project" value="TreeGrafter"/>
</dbReference>
<organism evidence="11">
    <name type="scientific">Colletotrichum graminicola (strain M1.001 / M2 / FGSC 10212)</name>
    <name type="common">Maize anthracnose fungus</name>
    <name type="synonym">Glomerella graminicola</name>
    <dbReference type="NCBI Taxonomy" id="645133"/>
    <lineage>
        <taxon>Eukaryota</taxon>
        <taxon>Fungi</taxon>
        <taxon>Dikarya</taxon>
        <taxon>Ascomycota</taxon>
        <taxon>Pezizomycotina</taxon>
        <taxon>Sordariomycetes</taxon>
        <taxon>Hypocreomycetidae</taxon>
        <taxon>Glomerellales</taxon>
        <taxon>Glomerellaceae</taxon>
        <taxon>Colletotrichum</taxon>
        <taxon>Colletotrichum graminicola species complex</taxon>
    </lineage>
</organism>
<dbReference type="EMBL" id="GG697404">
    <property type="protein sequence ID" value="EFQ35943.1"/>
    <property type="molecule type" value="Genomic_DNA"/>
</dbReference>
<sequence>MSSPNSQSASDMEKHANSIDEASSGQPAGRQIRGIRWVLVLCAIYSSMFIYSLDNTITADLVPAIANQFNAVALLPWLSVGFMAGAYVGILPMGKLYAKFDAKWVYTINTVLFLGASALCGAAPDMKSMIVGRVWLGVAGSAMYCGIMTLIAVSTDAKEKPKYFSITGVVWSVGTVLGPVIGGAFAKFNWRWAFYINLIIGGVFMPIYIFVLPSFDPLPKSVTRRQRLYKFDFFGTVLLAGFSICLVMGINLGGVLYAWNSGSTIALFVVGIVGFLVFIAQQHFAWLTTLSDRLFPAALLKHKESTLLFVSTICSNTAAFVPIYYIPVYFQFSKGDSALDAAVRLLPLIIVFSFANLAQGLLMVKVGYYWHWFVTGGALSLAGNVMLYCIDANTSAGYIYGAEVILALGLGFCNQTPYGVIHGVIPPDEAGLGVPFIMIAQYTGITAALSVSGAVFVNEGLSGLRRLLPDLPVEDLNSILSGKSSEAIHAVPEELLPAVIDVIVDNLRKTFIPAFFGSAVVFLIGFALNKKKLGGVGDAPTVVG</sequence>
<feature type="transmembrane region" description="Helical" evidence="8">
    <location>
        <begin position="73"/>
        <end position="92"/>
    </location>
</feature>
<feature type="transmembrane region" description="Helical" evidence="8">
    <location>
        <begin position="34"/>
        <end position="53"/>
    </location>
</feature>
<feature type="transmembrane region" description="Helical" evidence="8">
    <location>
        <begin position="130"/>
        <end position="151"/>
    </location>
</feature>
<accession>E3QYK5</accession>
<dbReference type="RefSeq" id="XP_008099963.1">
    <property type="nucleotide sequence ID" value="XM_008101772.1"/>
</dbReference>
<feature type="transmembrane region" description="Helical" evidence="8">
    <location>
        <begin position="369"/>
        <end position="390"/>
    </location>
</feature>
<dbReference type="PANTHER" id="PTHR23501">
    <property type="entry name" value="MAJOR FACILITATOR SUPERFAMILY"/>
    <property type="match status" value="1"/>
</dbReference>
<dbReference type="AlphaFoldDB" id="E3QYK5"/>
<evidence type="ECO:0000256" key="4">
    <source>
        <dbReference type="ARBA" id="ARBA00022692"/>
    </source>
</evidence>
<dbReference type="Gene3D" id="1.20.1250.20">
    <property type="entry name" value="MFS general substrate transporter like domains"/>
    <property type="match status" value="1"/>
</dbReference>
<keyword evidence="4 8" id="KW-0812">Transmembrane</keyword>
<evidence type="ECO:0000256" key="6">
    <source>
        <dbReference type="ARBA" id="ARBA00023136"/>
    </source>
</evidence>
<dbReference type="InterPro" id="IPR011701">
    <property type="entry name" value="MFS"/>
</dbReference>